<evidence type="ECO:0000313" key="1">
    <source>
        <dbReference type="EMBL" id="KAH7953050.1"/>
    </source>
</evidence>
<proteinExistence type="predicted"/>
<comment type="caution">
    <text evidence="1">The sequence shown here is derived from an EMBL/GenBank/DDBJ whole genome shotgun (WGS) entry which is preliminary data.</text>
</comment>
<accession>A0ACB8CV22</accession>
<organism evidence="1 2">
    <name type="scientific">Dermacentor silvarum</name>
    <name type="common">Tick</name>
    <dbReference type="NCBI Taxonomy" id="543639"/>
    <lineage>
        <taxon>Eukaryota</taxon>
        <taxon>Metazoa</taxon>
        <taxon>Ecdysozoa</taxon>
        <taxon>Arthropoda</taxon>
        <taxon>Chelicerata</taxon>
        <taxon>Arachnida</taxon>
        <taxon>Acari</taxon>
        <taxon>Parasitiformes</taxon>
        <taxon>Ixodida</taxon>
        <taxon>Ixodoidea</taxon>
        <taxon>Ixodidae</taxon>
        <taxon>Rhipicephalinae</taxon>
        <taxon>Dermacentor</taxon>
    </lineage>
</organism>
<protein>
    <submittedName>
        <fullName evidence="1">Uncharacterized protein</fullName>
    </submittedName>
</protein>
<dbReference type="EMBL" id="CM023473">
    <property type="protein sequence ID" value="KAH7953050.1"/>
    <property type="molecule type" value="Genomic_DNA"/>
</dbReference>
<evidence type="ECO:0000313" key="2">
    <source>
        <dbReference type="Proteomes" id="UP000821865"/>
    </source>
</evidence>
<dbReference type="Proteomes" id="UP000821865">
    <property type="component" value="Chromosome 4"/>
</dbReference>
<keyword evidence="2" id="KW-1185">Reference proteome</keyword>
<name>A0ACB8CV22_DERSI</name>
<gene>
    <name evidence="1" type="ORF">HPB49_004199</name>
</gene>
<reference evidence="1" key="1">
    <citation type="submission" date="2020-05" db="EMBL/GenBank/DDBJ databases">
        <title>Large-scale comparative analyses of tick genomes elucidate their genetic diversity and vector capacities.</title>
        <authorList>
            <person name="Jia N."/>
            <person name="Wang J."/>
            <person name="Shi W."/>
            <person name="Du L."/>
            <person name="Sun Y."/>
            <person name="Zhan W."/>
            <person name="Jiang J."/>
            <person name="Wang Q."/>
            <person name="Zhang B."/>
            <person name="Ji P."/>
            <person name="Sakyi L.B."/>
            <person name="Cui X."/>
            <person name="Yuan T."/>
            <person name="Jiang B."/>
            <person name="Yang W."/>
            <person name="Lam T.T.-Y."/>
            <person name="Chang Q."/>
            <person name="Ding S."/>
            <person name="Wang X."/>
            <person name="Zhu J."/>
            <person name="Ruan X."/>
            <person name="Zhao L."/>
            <person name="Wei J."/>
            <person name="Que T."/>
            <person name="Du C."/>
            <person name="Cheng J."/>
            <person name="Dai P."/>
            <person name="Han X."/>
            <person name="Huang E."/>
            <person name="Gao Y."/>
            <person name="Liu J."/>
            <person name="Shao H."/>
            <person name="Ye R."/>
            <person name="Li L."/>
            <person name="Wei W."/>
            <person name="Wang X."/>
            <person name="Wang C."/>
            <person name="Yang T."/>
            <person name="Huo Q."/>
            <person name="Li W."/>
            <person name="Guo W."/>
            <person name="Chen H."/>
            <person name="Zhou L."/>
            <person name="Ni X."/>
            <person name="Tian J."/>
            <person name="Zhou Y."/>
            <person name="Sheng Y."/>
            <person name="Liu T."/>
            <person name="Pan Y."/>
            <person name="Xia L."/>
            <person name="Li J."/>
            <person name="Zhao F."/>
            <person name="Cao W."/>
        </authorList>
    </citation>
    <scope>NUCLEOTIDE SEQUENCE</scope>
    <source>
        <strain evidence="1">Dsil-2018</strain>
    </source>
</reference>
<sequence>MSGIAISQPSEEQKTRRKDHPLGLSAHPPKNPDGTRNLNWQRATPEKQGTPWEAGPQKMQTALKDENACTTPTCTSKPPVLHPNALTPGPPCPPLLDVDRGWRGYHHQANIVGNPRHAQRAQSK</sequence>